<sequence length="84" mass="9276">MEQKPFRGLRLLIAAFLGVAALFMIGNMVIMREPLTFSVLWHWVFIIGFLAISFINLRAKSFVGTAIGLSGFAICLTSLIVMAL</sequence>
<evidence type="ECO:0008006" key="4">
    <source>
        <dbReference type="Google" id="ProtNLM"/>
    </source>
</evidence>
<comment type="caution">
    <text evidence="2">The sequence shown here is derived from an EMBL/GenBank/DDBJ whole genome shotgun (WGS) entry which is preliminary data.</text>
</comment>
<keyword evidence="1" id="KW-1133">Transmembrane helix</keyword>
<evidence type="ECO:0000313" key="3">
    <source>
        <dbReference type="Proteomes" id="UP000257055"/>
    </source>
</evidence>
<dbReference type="AlphaFoldDB" id="A0A3D8TK33"/>
<feature type="transmembrane region" description="Helical" evidence="1">
    <location>
        <begin position="62"/>
        <end position="83"/>
    </location>
</feature>
<accession>A0A3D8TK33</accession>
<dbReference type="Proteomes" id="UP000257055">
    <property type="component" value="Unassembled WGS sequence"/>
</dbReference>
<reference evidence="3" key="1">
    <citation type="submission" date="2015-04" db="EMBL/GenBank/DDBJ databases">
        <authorList>
            <person name="Schardt J."/>
            <person name="Mueller-Herbst S."/>
            <person name="Scherer S."/>
            <person name="Huptas C."/>
        </authorList>
    </citation>
    <scope>NUCLEOTIDE SEQUENCE [LARGE SCALE GENOMIC DNA]</scope>
    <source>
        <strain evidence="3">Kiel-L1</strain>
    </source>
</reference>
<keyword evidence="3" id="KW-1185">Reference proteome</keyword>
<feature type="transmembrane region" description="Helical" evidence="1">
    <location>
        <begin position="37"/>
        <end position="55"/>
    </location>
</feature>
<evidence type="ECO:0000256" key="1">
    <source>
        <dbReference type="SAM" id="Phobius"/>
    </source>
</evidence>
<proteinExistence type="predicted"/>
<name>A0A3D8TK33_9LIST</name>
<keyword evidence="1" id="KW-0812">Transmembrane</keyword>
<dbReference type="EMBL" id="LARY01000004">
    <property type="protein sequence ID" value="RDW99154.1"/>
    <property type="molecule type" value="Genomic_DNA"/>
</dbReference>
<feature type="transmembrane region" description="Helical" evidence="1">
    <location>
        <begin position="12"/>
        <end position="31"/>
    </location>
</feature>
<evidence type="ECO:0000313" key="2">
    <source>
        <dbReference type="EMBL" id="RDW99154.1"/>
    </source>
</evidence>
<gene>
    <name evidence="2" type="ORF">UR08_12745</name>
</gene>
<dbReference type="RefSeq" id="WP_115754070.1">
    <property type="nucleotide sequence ID" value="NZ_LARY01000004.1"/>
</dbReference>
<keyword evidence="1" id="KW-0472">Membrane</keyword>
<organism evidence="2 3">
    <name type="scientific">Listeria kieliensis</name>
    <dbReference type="NCBI Taxonomy" id="1621700"/>
    <lineage>
        <taxon>Bacteria</taxon>
        <taxon>Bacillati</taxon>
        <taxon>Bacillota</taxon>
        <taxon>Bacilli</taxon>
        <taxon>Bacillales</taxon>
        <taxon>Listeriaceae</taxon>
        <taxon>Listeria</taxon>
    </lineage>
</organism>
<protein>
    <recommendedName>
        <fullName evidence="4">DUF5668 domain-containing protein</fullName>
    </recommendedName>
</protein>